<feature type="transmembrane region" description="Helical" evidence="9">
    <location>
        <begin position="61"/>
        <end position="80"/>
    </location>
</feature>
<reference evidence="13 16" key="2">
    <citation type="submission" date="2018-06" db="EMBL/GenBank/DDBJ databases">
        <title>Freshwater and sediment microbial communities from various areas in North America, analyzing microbe dynamics in response to fracking.</title>
        <authorList>
            <person name="Lamendella R."/>
        </authorList>
    </citation>
    <scope>NUCLEOTIDE SEQUENCE [LARGE SCALE GENOMIC DNA]</scope>
    <source>
        <strain evidence="13 16">99A</strain>
    </source>
</reference>
<evidence type="ECO:0000256" key="4">
    <source>
        <dbReference type="ARBA" id="ARBA00022519"/>
    </source>
</evidence>
<dbReference type="EMBL" id="POSM01000005">
    <property type="protein sequence ID" value="PNI02182.1"/>
    <property type="molecule type" value="Genomic_DNA"/>
</dbReference>
<dbReference type="GeneID" id="94024562"/>
<protein>
    <recommendedName>
        <fullName evidence="9">TRAP transporter small permease protein</fullName>
    </recommendedName>
</protein>
<sequence length="180" mass="20629">MSKVLCSTPPIPVYYHIERFVKSTSKFIAWTNVILIGVIVLQVILRKVFSNGQITLEELQWHLYATAVMFGTAYAQICNMHVRVDLFYHKFSERKKAMIDLLGLLFLAAPFVIVVIIHSYDFTYESWRVNESSASPSGLPYRWLIKSVIPISFSLLLLSMLAKVLRNLEIIYKGNSHGTK</sequence>
<feature type="domain" description="Tripartite ATP-independent periplasmic transporters DctQ component" evidence="10">
    <location>
        <begin position="35"/>
        <end position="168"/>
    </location>
</feature>
<evidence type="ECO:0000313" key="11">
    <source>
        <dbReference type="EMBL" id="PNI02182.1"/>
    </source>
</evidence>
<dbReference type="OrthoDB" id="9795655at2"/>
<dbReference type="AlphaFoldDB" id="A0A2J8G052"/>
<comment type="subunit">
    <text evidence="9">The complex comprises the extracytoplasmic solute receptor protein and the two transmembrane proteins.</text>
</comment>
<evidence type="ECO:0000256" key="3">
    <source>
        <dbReference type="ARBA" id="ARBA00022475"/>
    </source>
</evidence>
<keyword evidence="7 9" id="KW-0472">Membrane</keyword>
<dbReference type="GO" id="GO:0022857">
    <property type="term" value="F:transmembrane transporter activity"/>
    <property type="evidence" value="ECO:0007669"/>
    <property type="project" value="UniProtKB-UniRule"/>
</dbReference>
<evidence type="ECO:0000313" key="16">
    <source>
        <dbReference type="Proteomes" id="UP000248729"/>
    </source>
</evidence>
<dbReference type="RefSeq" id="WP_042482643.1">
    <property type="nucleotide sequence ID" value="NZ_CBCRWT010000057.1"/>
</dbReference>
<name>A0A2J8G052_VIBDI</name>
<proteinExistence type="inferred from homology"/>
<keyword evidence="2 9" id="KW-0813">Transport</keyword>
<dbReference type="PANTHER" id="PTHR35011:SF4">
    <property type="entry name" value="SLL1102 PROTEIN"/>
    <property type="match status" value="1"/>
</dbReference>
<dbReference type="Proteomes" id="UP000248729">
    <property type="component" value="Unassembled WGS sequence"/>
</dbReference>
<evidence type="ECO:0000313" key="13">
    <source>
        <dbReference type="EMBL" id="RAS62737.1"/>
    </source>
</evidence>
<comment type="similarity">
    <text evidence="8 9">Belongs to the TRAP transporter small permease family.</text>
</comment>
<feature type="transmembrane region" description="Helical" evidence="9">
    <location>
        <begin position="140"/>
        <end position="162"/>
    </location>
</feature>
<dbReference type="InterPro" id="IPR055348">
    <property type="entry name" value="DctQ"/>
</dbReference>
<feature type="transmembrane region" description="Helical" evidence="9">
    <location>
        <begin position="101"/>
        <end position="120"/>
    </location>
</feature>
<evidence type="ECO:0000256" key="5">
    <source>
        <dbReference type="ARBA" id="ARBA00022692"/>
    </source>
</evidence>
<comment type="caution">
    <text evidence="12">The sequence shown here is derived from an EMBL/GenBank/DDBJ whole genome shotgun (WGS) entry which is preliminary data.</text>
</comment>
<dbReference type="GO" id="GO:0005886">
    <property type="term" value="C:plasma membrane"/>
    <property type="evidence" value="ECO:0007669"/>
    <property type="project" value="UniProtKB-SubCell"/>
</dbReference>
<dbReference type="EMBL" id="POSK01000009">
    <property type="protein sequence ID" value="PNI04241.1"/>
    <property type="molecule type" value="Genomic_DNA"/>
</dbReference>
<evidence type="ECO:0000259" key="10">
    <source>
        <dbReference type="Pfam" id="PF04290"/>
    </source>
</evidence>
<evidence type="ECO:0000313" key="12">
    <source>
        <dbReference type="EMBL" id="PNI04241.1"/>
    </source>
</evidence>
<keyword evidence="5 9" id="KW-0812">Transmembrane</keyword>
<evidence type="ECO:0000256" key="1">
    <source>
        <dbReference type="ARBA" id="ARBA00004429"/>
    </source>
</evidence>
<evidence type="ECO:0000313" key="15">
    <source>
        <dbReference type="Proteomes" id="UP000236547"/>
    </source>
</evidence>
<evidence type="ECO:0000313" key="14">
    <source>
        <dbReference type="Proteomes" id="UP000236449"/>
    </source>
</evidence>
<evidence type="ECO:0000256" key="8">
    <source>
        <dbReference type="ARBA" id="ARBA00038436"/>
    </source>
</evidence>
<evidence type="ECO:0000256" key="9">
    <source>
        <dbReference type="RuleBase" id="RU369079"/>
    </source>
</evidence>
<comment type="subcellular location">
    <subcellularLocation>
        <location evidence="1 9">Cell inner membrane</location>
        <topology evidence="1 9">Multi-pass membrane protein</topology>
    </subcellularLocation>
</comment>
<dbReference type="Proteomes" id="UP000236449">
    <property type="component" value="Unassembled WGS sequence"/>
</dbReference>
<keyword evidence="6 9" id="KW-1133">Transmembrane helix</keyword>
<evidence type="ECO:0000256" key="2">
    <source>
        <dbReference type="ARBA" id="ARBA00022448"/>
    </source>
</evidence>
<evidence type="ECO:0000256" key="6">
    <source>
        <dbReference type="ARBA" id="ARBA00022989"/>
    </source>
</evidence>
<keyword evidence="3" id="KW-1003">Cell membrane</keyword>
<keyword evidence="15" id="KW-1185">Reference proteome</keyword>
<gene>
    <name evidence="12" type="ORF">C1N32_14725</name>
    <name evidence="11" type="ORF">C1O25_05540</name>
    <name evidence="13" type="ORF">DET48_11311</name>
</gene>
<comment type="function">
    <text evidence="9">Part of the tripartite ATP-independent periplasmic (TRAP) transport system.</text>
</comment>
<dbReference type="Proteomes" id="UP000236547">
    <property type="component" value="Unassembled WGS sequence"/>
</dbReference>
<feature type="transmembrane region" description="Helical" evidence="9">
    <location>
        <begin position="27"/>
        <end position="49"/>
    </location>
</feature>
<accession>A0A2J8G052</accession>
<organism evidence="12 14">
    <name type="scientific">Vibrio diazotrophicus</name>
    <dbReference type="NCBI Taxonomy" id="685"/>
    <lineage>
        <taxon>Bacteria</taxon>
        <taxon>Pseudomonadati</taxon>
        <taxon>Pseudomonadota</taxon>
        <taxon>Gammaproteobacteria</taxon>
        <taxon>Vibrionales</taxon>
        <taxon>Vibrionaceae</taxon>
        <taxon>Vibrio</taxon>
    </lineage>
</organism>
<reference evidence="14 15" key="1">
    <citation type="submission" date="2018-01" db="EMBL/GenBank/DDBJ databases">
        <title>Draft genome sequences of six Vibrio diazotrophicus strains isolated from deep-sea sediments of the Baltic Sea.</title>
        <authorList>
            <person name="Castillo D."/>
            <person name="Vandieken V."/>
            <person name="Chiang O."/>
            <person name="Middelboe M."/>
        </authorList>
    </citation>
    <scope>NUCLEOTIDE SEQUENCE [LARGE SCALE GENOMIC DNA]</scope>
    <source>
        <strain evidence="12 14">60.27F</strain>
        <strain evidence="11 15">65.10M</strain>
    </source>
</reference>
<evidence type="ECO:0000256" key="7">
    <source>
        <dbReference type="ARBA" id="ARBA00023136"/>
    </source>
</evidence>
<dbReference type="EMBL" id="QLTR01000013">
    <property type="protein sequence ID" value="RAS62737.1"/>
    <property type="molecule type" value="Genomic_DNA"/>
</dbReference>
<dbReference type="InterPro" id="IPR007387">
    <property type="entry name" value="TRAP_DctQ"/>
</dbReference>
<dbReference type="PANTHER" id="PTHR35011">
    <property type="entry name" value="2,3-DIKETO-L-GULONATE TRAP TRANSPORTER SMALL PERMEASE PROTEIN YIAM"/>
    <property type="match status" value="1"/>
</dbReference>
<dbReference type="Pfam" id="PF04290">
    <property type="entry name" value="DctQ"/>
    <property type="match status" value="1"/>
</dbReference>
<keyword evidence="4 9" id="KW-0997">Cell inner membrane</keyword>